<proteinExistence type="predicted"/>
<organism evidence="1 2">
    <name type="scientific">Saccharopolyspora erythraea</name>
    <name type="common">Streptomyces erythraeus</name>
    <dbReference type="NCBI Taxonomy" id="1836"/>
    <lineage>
        <taxon>Bacteria</taxon>
        <taxon>Bacillati</taxon>
        <taxon>Actinomycetota</taxon>
        <taxon>Actinomycetes</taxon>
        <taxon>Pseudonocardiales</taxon>
        <taxon>Pseudonocardiaceae</taxon>
        <taxon>Saccharopolyspora</taxon>
    </lineage>
</organism>
<dbReference type="Proteomes" id="UP001500729">
    <property type="component" value="Unassembled WGS sequence"/>
</dbReference>
<dbReference type="EMBL" id="BAAAGS010000030">
    <property type="protein sequence ID" value="GAA0539573.1"/>
    <property type="molecule type" value="Genomic_DNA"/>
</dbReference>
<protein>
    <submittedName>
        <fullName evidence="1">Uncharacterized protein</fullName>
    </submittedName>
</protein>
<keyword evidence="2" id="KW-1185">Reference proteome</keyword>
<sequence>MASGMLVELNNRERATLRAVAEGRVEITCSSEPDLYVDGLPLCDQATARRLVHGGLLGPARTDDLGSRVPAVLTGEGAVRLGT</sequence>
<reference evidence="2" key="1">
    <citation type="journal article" date="2019" name="Int. J. Syst. Evol. Microbiol.">
        <title>The Global Catalogue of Microorganisms (GCM) 10K type strain sequencing project: providing services to taxonomists for standard genome sequencing and annotation.</title>
        <authorList>
            <consortium name="The Broad Institute Genomics Platform"/>
            <consortium name="The Broad Institute Genome Sequencing Center for Infectious Disease"/>
            <person name="Wu L."/>
            <person name="Ma J."/>
        </authorList>
    </citation>
    <scope>NUCLEOTIDE SEQUENCE [LARGE SCALE GENOMIC DNA]</scope>
    <source>
        <strain evidence="2">JCM 10303</strain>
    </source>
</reference>
<name>A0ABP3NDD6_SACER</name>
<comment type="caution">
    <text evidence="1">The sequence shown here is derived from an EMBL/GenBank/DDBJ whole genome shotgun (WGS) entry which is preliminary data.</text>
</comment>
<gene>
    <name evidence="1" type="ORF">GCM10009533_43390</name>
</gene>
<evidence type="ECO:0000313" key="1">
    <source>
        <dbReference type="EMBL" id="GAA0539573.1"/>
    </source>
</evidence>
<accession>A0ABP3NDD6</accession>
<evidence type="ECO:0000313" key="2">
    <source>
        <dbReference type="Proteomes" id="UP001500729"/>
    </source>
</evidence>